<evidence type="ECO:0000256" key="1">
    <source>
        <dbReference type="ARBA" id="ARBA00004477"/>
    </source>
</evidence>
<keyword evidence="2" id="KW-0812">Transmembrane</keyword>
<organism evidence="8 9">
    <name type="scientific">Triparma retinervis</name>
    <dbReference type="NCBI Taxonomy" id="2557542"/>
    <lineage>
        <taxon>Eukaryota</taxon>
        <taxon>Sar</taxon>
        <taxon>Stramenopiles</taxon>
        <taxon>Ochrophyta</taxon>
        <taxon>Bolidophyceae</taxon>
        <taxon>Parmales</taxon>
        <taxon>Triparmaceae</taxon>
        <taxon>Triparma</taxon>
    </lineage>
</organism>
<evidence type="ECO:0000256" key="6">
    <source>
        <dbReference type="ARBA" id="ARBA00023136"/>
    </source>
</evidence>
<keyword evidence="3" id="KW-0256">Endoplasmic reticulum</keyword>
<evidence type="ECO:0000256" key="2">
    <source>
        <dbReference type="ARBA" id="ARBA00022692"/>
    </source>
</evidence>
<protein>
    <submittedName>
        <fullName evidence="8">Uncharacterized protein</fullName>
    </submittedName>
</protein>
<dbReference type="InterPro" id="IPR009617">
    <property type="entry name" value="Seipin"/>
</dbReference>
<keyword evidence="9" id="KW-1185">Reference proteome</keyword>
<evidence type="ECO:0000313" key="9">
    <source>
        <dbReference type="Proteomes" id="UP001165082"/>
    </source>
</evidence>
<reference evidence="8" key="1">
    <citation type="submission" date="2022-07" db="EMBL/GenBank/DDBJ databases">
        <title>Genome analysis of Parmales, a sister group of diatoms, reveals the evolutionary specialization of diatoms from phago-mixotrophs to photoautotrophs.</title>
        <authorList>
            <person name="Ban H."/>
            <person name="Sato S."/>
            <person name="Yoshikawa S."/>
            <person name="Kazumasa Y."/>
            <person name="Nakamura Y."/>
            <person name="Ichinomiya M."/>
            <person name="Saitoh K."/>
            <person name="Sato N."/>
            <person name="Blanc-Mathieu R."/>
            <person name="Endo H."/>
            <person name="Kuwata A."/>
            <person name="Ogata H."/>
        </authorList>
    </citation>
    <scope>NUCLEOTIDE SEQUENCE</scope>
</reference>
<feature type="compositionally biased region" description="Basic and acidic residues" evidence="7">
    <location>
        <begin position="447"/>
        <end position="461"/>
    </location>
</feature>
<keyword evidence="6" id="KW-0472">Membrane</keyword>
<name>A0A9W7L4P4_9STRA</name>
<dbReference type="Proteomes" id="UP001165082">
    <property type="component" value="Unassembled WGS sequence"/>
</dbReference>
<comment type="subcellular location">
    <subcellularLocation>
        <location evidence="1">Endoplasmic reticulum membrane</location>
        <topology evidence="1">Multi-pass membrane protein</topology>
    </subcellularLocation>
</comment>
<dbReference type="AlphaFoldDB" id="A0A9W7L4P4"/>
<proteinExistence type="predicted"/>
<keyword evidence="5" id="KW-0443">Lipid metabolism</keyword>
<dbReference type="CDD" id="cd23995">
    <property type="entry name" value="Seipin_BSCL2_like"/>
    <property type="match status" value="1"/>
</dbReference>
<feature type="compositionally biased region" description="Acidic residues" evidence="7">
    <location>
        <begin position="428"/>
        <end position="437"/>
    </location>
</feature>
<evidence type="ECO:0000256" key="4">
    <source>
        <dbReference type="ARBA" id="ARBA00022989"/>
    </source>
</evidence>
<dbReference type="OrthoDB" id="10349116at2759"/>
<dbReference type="GO" id="GO:0006629">
    <property type="term" value="P:lipid metabolic process"/>
    <property type="evidence" value="ECO:0007669"/>
    <property type="project" value="UniProtKB-KW"/>
</dbReference>
<sequence length="526" mass="58966">MTTDPADQEVPSPINDEHVVPSPHIPTLSEATSAIHHGIEQLQLLAQTTTHALVHHDGDSGSVHSVHLPGASGGGGGVDGSTYEEAYVGLIDRVLTIVNNAIDATVMLTKVVAASIVLVSTSSVIYYGLYVLLQPGPAIEMDLFFHQACGGDGVSSGQQMGAANPNCPFVAKGGFRDVHHGWVGMGRDEGVPKGKQIKIVRRTDNKKEAKGDGEIFDSNFHWVGNNVPERKDGRVLKGGKHYWMEVEFYLPESEAGKCLHIETAILGHPDSAEGAGEDDEVVNGVSKRVRCYPYRSSLVRVLRKVTMLPLLVADILHEGENVNVEVFDWFKEGRGRWKTEGVKVTVEGGAVVERGVVKVGRERTWWQESLKKWYWTWHWVGCSIIMTWEVVVALVFKGWWDDKCRRDEEEKKKREEEFRLFNEMQEEEFNEMQDEQGENGGNINNNDGKKEGRKDDLPDDMKWEDDDNMQIPDPDDMDDKDFMNLDGTNRTVKDKEEEDILAGRAMRGEGREEVFTDRELYDGEED</sequence>
<dbReference type="PANTHER" id="PTHR21212">
    <property type="entry name" value="BERNARDINELLI-SEIP CONGENITAL LIPODYSTROPHY 2 HOMOLOG BSCL2 PROTEIN"/>
    <property type="match status" value="1"/>
</dbReference>
<feature type="region of interest" description="Disordered" evidence="7">
    <location>
        <begin position="428"/>
        <end position="496"/>
    </location>
</feature>
<dbReference type="GO" id="GO:0140042">
    <property type="term" value="P:lipid droplet formation"/>
    <property type="evidence" value="ECO:0007669"/>
    <property type="project" value="UniProtKB-ARBA"/>
</dbReference>
<dbReference type="Pfam" id="PF06775">
    <property type="entry name" value="Seipin"/>
    <property type="match status" value="1"/>
</dbReference>
<feature type="region of interest" description="Disordered" evidence="7">
    <location>
        <begin position="1"/>
        <end position="23"/>
    </location>
</feature>
<keyword evidence="4" id="KW-1133">Transmembrane helix</keyword>
<evidence type="ECO:0000256" key="7">
    <source>
        <dbReference type="SAM" id="MobiDB-lite"/>
    </source>
</evidence>
<evidence type="ECO:0000256" key="5">
    <source>
        <dbReference type="ARBA" id="ARBA00023098"/>
    </source>
</evidence>
<dbReference type="PANTHER" id="PTHR21212:SF0">
    <property type="entry name" value="SEIPIN"/>
    <property type="match status" value="1"/>
</dbReference>
<evidence type="ECO:0000256" key="3">
    <source>
        <dbReference type="ARBA" id="ARBA00022824"/>
    </source>
</evidence>
<accession>A0A9W7L4P4</accession>
<dbReference type="EMBL" id="BRXZ01007689">
    <property type="protein sequence ID" value="GMI32070.1"/>
    <property type="molecule type" value="Genomic_DNA"/>
</dbReference>
<evidence type="ECO:0000313" key="8">
    <source>
        <dbReference type="EMBL" id="GMI32070.1"/>
    </source>
</evidence>
<dbReference type="GO" id="GO:0005789">
    <property type="term" value="C:endoplasmic reticulum membrane"/>
    <property type="evidence" value="ECO:0007669"/>
    <property type="project" value="UniProtKB-SubCell"/>
</dbReference>
<feature type="compositionally biased region" description="Acidic residues" evidence="7">
    <location>
        <begin position="462"/>
        <end position="479"/>
    </location>
</feature>
<gene>
    <name evidence="8" type="ORF">TrRE_jg13364</name>
</gene>
<comment type="caution">
    <text evidence="8">The sequence shown here is derived from an EMBL/GenBank/DDBJ whole genome shotgun (WGS) entry which is preliminary data.</text>
</comment>